<organism evidence="2 3">
    <name type="scientific">Tsukamurella pseudospumae</name>
    <dbReference type="NCBI Taxonomy" id="239498"/>
    <lineage>
        <taxon>Bacteria</taxon>
        <taxon>Bacillati</taxon>
        <taxon>Actinomycetota</taxon>
        <taxon>Actinomycetes</taxon>
        <taxon>Mycobacteriales</taxon>
        <taxon>Tsukamurellaceae</taxon>
        <taxon>Tsukamurella</taxon>
    </lineage>
</organism>
<dbReference type="Proteomes" id="UP000070258">
    <property type="component" value="Unassembled WGS sequence"/>
</dbReference>
<accession>A0A137ZZQ8</accession>
<comment type="caution">
    <text evidence="2">The sequence shown here is derived from an EMBL/GenBank/DDBJ whole genome shotgun (WGS) entry which is preliminary data.</text>
</comment>
<gene>
    <name evidence="2" type="ORF">AXK60_17945</name>
</gene>
<sequence>MAAAAGTGLLVIACSPATSPGTSTSASSPASSSASSSADPRARAAEVERVRDLLVGTWRRVEAPNEVLERYLVDGRTEVVSASGAVAGAGTWEVVAMDRAGDYSPTAIQQRGDPRTRMVVAAIDWNSMVWSIPLRGTTYHYTRVGLSPLAGFYGGHWRGLTIRADGTGTGYYKVVCDSTGAQCENGVYYDFVLEDVETDSGFSNAVRRITRVRPSAAGDLLRATERVRLDANTDVIFSGGITFCGSRARVSACGA</sequence>
<proteinExistence type="predicted"/>
<feature type="compositionally biased region" description="Low complexity" evidence="1">
    <location>
        <begin position="18"/>
        <end position="39"/>
    </location>
</feature>
<protein>
    <submittedName>
        <fullName evidence="2">Uncharacterized protein</fullName>
    </submittedName>
</protein>
<dbReference type="EMBL" id="LSRF01000058">
    <property type="protein sequence ID" value="KXP03683.1"/>
    <property type="molecule type" value="Genomic_DNA"/>
</dbReference>
<feature type="region of interest" description="Disordered" evidence="1">
    <location>
        <begin position="18"/>
        <end position="43"/>
    </location>
</feature>
<evidence type="ECO:0000256" key="1">
    <source>
        <dbReference type="SAM" id="MobiDB-lite"/>
    </source>
</evidence>
<evidence type="ECO:0000313" key="3">
    <source>
        <dbReference type="Proteomes" id="UP000070258"/>
    </source>
</evidence>
<evidence type="ECO:0000313" key="2">
    <source>
        <dbReference type="EMBL" id="KXP03683.1"/>
    </source>
</evidence>
<reference evidence="3" key="1">
    <citation type="submission" date="2016-02" db="EMBL/GenBank/DDBJ databases">
        <authorList>
            <person name="Wen L."/>
            <person name="He K."/>
            <person name="Yang H."/>
        </authorList>
    </citation>
    <scope>NUCLEOTIDE SEQUENCE [LARGE SCALE GENOMIC DNA]</scope>
    <source>
        <strain evidence="3">JCM 15929</strain>
    </source>
</reference>
<dbReference type="AlphaFoldDB" id="A0A137ZZQ8"/>
<name>A0A137ZZQ8_9ACTN</name>